<accession>A0A5Q2MLQ1</accession>
<reference evidence="2 3" key="1">
    <citation type="submission" date="2019-11" db="EMBL/GenBank/DDBJ databases">
        <authorList>
            <person name="Li J."/>
        </authorList>
    </citation>
    <scope>NUCLEOTIDE SEQUENCE [LARGE SCALE GENOMIC DNA]</scope>
    <source>
        <strain evidence="2 3">MF47</strain>
    </source>
</reference>
<keyword evidence="3" id="KW-1185">Reference proteome</keyword>
<feature type="domain" description="HNH nuclease" evidence="1">
    <location>
        <begin position="304"/>
        <end position="355"/>
    </location>
</feature>
<dbReference type="CDD" id="cd00085">
    <property type="entry name" value="HNHc"/>
    <property type="match status" value="1"/>
</dbReference>
<protein>
    <submittedName>
        <fullName evidence="2">DUF222 domain-containing protein</fullName>
    </submittedName>
</protein>
<dbReference type="AlphaFoldDB" id="A0A5Q2MLQ1"/>
<name>A0A5Q2MLQ1_9ACTN</name>
<dbReference type="Proteomes" id="UP000392064">
    <property type="component" value="Chromosome"/>
</dbReference>
<organism evidence="2 3">
    <name type="scientific">Aeromicrobium yanjiei</name>
    <dbReference type="NCBI Taxonomy" id="2662028"/>
    <lineage>
        <taxon>Bacteria</taxon>
        <taxon>Bacillati</taxon>
        <taxon>Actinomycetota</taxon>
        <taxon>Actinomycetes</taxon>
        <taxon>Propionibacteriales</taxon>
        <taxon>Nocardioidaceae</taxon>
        <taxon>Aeromicrobium</taxon>
    </lineage>
</organism>
<dbReference type="EMBL" id="CP045737">
    <property type="protein sequence ID" value="QGG41305.1"/>
    <property type="molecule type" value="Genomic_DNA"/>
</dbReference>
<dbReference type="Gene3D" id="1.10.30.50">
    <property type="match status" value="1"/>
</dbReference>
<dbReference type="SMART" id="SM00507">
    <property type="entry name" value="HNHc"/>
    <property type="match status" value="1"/>
</dbReference>
<evidence type="ECO:0000259" key="1">
    <source>
        <dbReference type="SMART" id="SM00507"/>
    </source>
</evidence>
<dbReference type="RefSeq" id="WP_153652573.1">
    <property type="nucleotide sequence ID" value="NZ_CP045737.1"/>
</dbReference>
<proteinExistence type="predicted"/>
<gene>
    <name evidence="2" type="ORF">GEV26_07955</name>
</gene>
<dbReference type="InterPro" id="IPR003870">
    <property type="entry name" value="DUF222"/>
</dbReference>
<dbReference type="Pfam" id="PF02720">
    <property type="entry name" value="DUF222"/>
    <property type="match status" value="1"/>
</dbReference>
<evidence type="ECO:0000313" key="2">
    <source>
        <dbReference type="EMBL" id="QGG41305.1"/>
    </source>
</evidence>
<sequence length="395" mass="43355">MATTTASMTEQLSDAVRWQARAEAYTIQTMLGCRDVEMARTALIESPLRRKIERSAIALTIGEATGMSESQIQLRLSIADRVREKTPQVWDAFIEGLIDFSRVRDISATIEKLHRPESIARLDNRVIAYATEHTGAELQQWLRRFVQRVEADLATERADAERANRHVSVTHGDDSMSWLNAYLPSHQAAAIEARLRKEARKAADPDDDRAVAQREADLLVAWCTSSEATTSAIDANIAVTVGADVLAGAAPGFAESTDGGWAVPAPWLADVIATGSTFWHRIVVDPVTDDVLSHEYVGRFAPDSLALALRFLHGVCQAPGCRVPSERCDLDHRIPHPVGPTNGDNMGPLCRRHHNLKGHGLLHWSTSPPKPPPAEPMVIELYPPVPPIAMEYVAA</sequence>
<dbReference type="KEGG" id="aef:GEV26_07955"/>
<dbReference type="InterPro" id="IPR003615">
    <property type="entry name" value="HNH_nuc"/>
</dbReference>
<evidence type="ECO:0000313" key="3">
    <source>
        <dbReference type="Proteomes" id="UP000392064"/>
    </source>
</evidence>